<name>A0A1M6QCT9_9BACT</name>
<feature type="transmembrane region" description="Helical" evidence="1">
    <location>
        <begin position="7"/>
        <end position="28"/>
    </location>
</feature>
<keyword evidence="1" id="KW-0472">Membrane</keyword>
<dbReference type="CDD" id="cd20169">
    <property type="entry name" value="Peptidase_M90_mtfA"/>
    <property type="match status" value="1"/>
</dbReference>
<evidence type="ECO:0000313" key="2">
    <source>
        <dbReference type="EMBL" id="SHK18062.1"/>
    </source>
</evidence>
<accession>A0A1M6QCT9</accession>
<dbReference type="OrthoDB" id="9786424at2"/>
<dbReference type="PANTHER" id="PTHR30164:SF2">
    <property type="entry name" value="PROTEIN MTFA"/>
    <property type="match status" value="1"/>
</dbReference>
<proteinExistence type="predicted"/>
<dbReference type="STRING" id="633813.SAMN04488087_0568"/>
<dbReference type="InterPro" id="IPR024079">
    <property type="entry name" value="MetalloPept_cat_dom_sf"/>
</dbReference>
<dbReference type="GO" id="GO:0004177">
    <property type="term" value="F:aminopeptidase activity"/>
    <property type="evidence" value="ECO:0007669"/>
    <property type="project" value="TreeGrafter"/>
</dbReference>
<keyword evidence="1" id="KW-1133">Transmembrane helix</keyword>
<dbReference type="Pfam" id="PF06167">
    <property type="entry name" value="Peptidase_M90"/>
    <property type="match status" value="1"/>
</dbReference>
<dbReference type="EMBL" id="FRAU01000001">
    <property type="protein sequence ID" value="SHK18062.1"/>
    <property type="molecule type" value="Genomic_DNA"/>
</dbReference>
<gene>
    <name evidence="2" type="ORF">SAMN04488087_0568</name>
</gene>
<sequence>MRIVRPVTVWFYGILALVLGSLAALVGLRAGVGGWPGVLVGFGVLLMGIRKPLRRWRLARRPFPASWRRWLEVHVPFYRQLDAQGRRRFERDVQFFLAEQRFEGVGVAVTDELRLAVAAGAALLLHGRPDWEWPAQRTFLFYADRFDEDYYEDAAGAFDGMAHAQGPIILSVKAVQEGWAVPHDGSNVVLHELAHVFDFGNLDADGMPTLLDPTSAEAWRRLIRQEMVKVRQGRSLLRPYAATNAAEFFAVAVENFFERPELLAYRHAELFAALRAFFNLDPRHPGRNKAEQ</sequence>
<dbReference type="InterPro" id="IPR010384">
    <property type="entry name" value="MtfA_fam"/>
</dbReference>
<evidence type="ECO:0000256" key="1">
    <source>
        <dbReference type="SAM" id="Phobius"/>
    </source>
</evidence>
<dbReference type="GO" id="GO:0008237">
    <property type="term" value="F:metallopeptidase activity"/>
    <property type="evidence" value="ECO:0007669"/>
    <property type="project" value="InterPro"/>
</dbReference>
<organism evidence="2 3">
    <name type="scientific">Rhodothermus profundi</name>
    <dbReference type="NCBI Taxonomy" id="633813"/>
    <lineage>
        <taxon>Bacteria</taxon>
        <taxon>Pseudomonadati</taxon>
        <taxon>Rhodothermota</taxon>
        <taxon>Rhodothermia</taxon>
        <taxon>Rhodothermales</taxon>
        <taxon>Rhodothermaceae</taxon>
        <taxon>Rhodothermus</taxon>
    </lineage>
</organism>
<feature type="transmembrane region" description="Helical" evidence="1">
    <location>
        <begin position="34"/>
        <end position="53"/>
    </location>
</feature>
<dbReference type="GO" id="GO:0005829">
    <property type="term" value="C:cytosol"/>
    <property type="evidence" value="ECO:0007669"/>
    <property type="project" value="TreeGrafter"/>
</dbReference>
<reference evidence="3" key="1">
    <citation type="submission" date="2016-11" db="EMBL/GenBank/DDBJ databases">
        <authorList>
            <person name="Varghese N."/>
            <person name="Submissions S."/>
        </authorList>
    </citation>
    <scope>NUCLEOTIDE SEQUENCE [LARGE SCALE GENOMIC DNA]</scope>
    <source>
        <strain evidence="3">DSM 22212</strain>
    </source>
</reference>
<dbReference type="Gene3D" id="3.40.390.10">
    <property type="entry name" value="Collagenase (Catalytic Domain)"/>
    <property type="match status" value="1"/>
</dbReference>
<dbReference type="InterPro" id="IPR042252">
    <property type="entry name" value="MtfA_N"/>
</dbReference>
<dbReference type="RefSeq" id="WP_072714418.1">
    <property type="nucleotide sequence ID" value="NZ_FRAU01000001.1"/>
</dbReference>
<dbReference type="Proteomes" id="UP000185812">
    <property type="component" value="Unassembled WGS sequence"/>
</dbReference>
<protein>
    <recommendedName>
        <fullName evidence="4">Zinc-dependent peptidase</fullName>
    </recommendedName>
</protein>
<evidence type="ECO:0000313" key="3">
    <source>
        <dbReference type="Proteomes" id="UP000185812"/>
    </source>
</evidence>
<evidence type="ECO:0008006" key="4">
    <source>
        <dbReference type="Google" id="ProtNLM"/>
    </source>
</evidence>
<keyword evidence="1" id="KW-0812">Transmembrane</keyword>
<dbReference type="PANTHER" id="PTHR30164">
    <property type="entry name" value="MTFA PEPTIDASE"/>
    <property type="match status" value="1"/>
</dbReference>
<dbReference type="SUPFAM" id="SSF55486">
    <property type="entry name" value="Metalloproteases ('zincins'), catalytic domain"/>
    <property type="match status" value="1"/>
</dbReference>
<dbReference type="Gene3D" id="1.10.472.150">
    <property type="entry name" value="Glucose-regulated metallo-peptidase M90, N-terminal domain"/>
    <property type="match status" value="1"/>
</dbReference>
<keyword evidence="3" id="KW-1185">Reference proteome</keyword>
<dbReference type="AlphaFoldDB" id="A0A1M6QCT9"/>